<reference evidence="2" key="2">
    <citation type="submission" date="2020-06" db="EMBL/GenBank/DDBJ databases">
        <authorList>
            <person name="Sheffer M."/>
        </authorList>
    </citation>
    <scope>NUCLEOTIDE SEQUENCE</scope>
</reference>
<dbReference type="GO" id="GO:0003682">
    <property type="term" value="F:chromatin binding"/>
    <property type="evidence" value="ECO:0007669"/>
    <property type="project" value="InterPro"/>
</dbReference>
<proteinExistence type="predicted"/>
<dbReference type="PANTHER" id="PTHR46461">
    <property type="entry name" value="KELCH DOMAIN-CONTAINING PROTEIN 3"/>
    <property type="match status" value="1"/>
</dbReference>
<dbReference type="InterPro" id="IPR006652">
    <property type="entry name" value="Kelch_1"/>
</dbReference>
<dbReference type="EMBL" id="JABXBU010002072">
    <property type="protein sequence ID" value="KAF8776963.1"/>
    <property type="molecule type" value="Genomic_DNA"/>
</dbReference>
<dbReference type="Gene3D" id="2.120.10.80">
    <property type="entry name" value="Kelch-type beta propeller"/>
    <property type="match status" value="2"/>
</dbReference>
<dbReference type="AlphaFoldDB" id="A0A8T0EM36"/>
<gene>
    <name evidence="2" type="ORF">HNY73_013895</name>
</gene>
<keyword evidence="1" id="KW-0880">Kelch repeat</keyword>
<dbReference type="Pfam" id="PF24681">
    <property type="entry name" value="Kelch_KLHDC2_KLHL20_DRC7"/>
    <property type="match status" value="1"/>
</dbReference>
<dbReference type="PANTHER" id="PTHR46461:SF1">
    <property type="entry name" value="KELCH DOMAIN-CONTAINING PROTEIN 3"/>
    <property type="match status" value="1"/>
</dbReference>
<evidence type="ECO:0000313" key="3">
    <source>
        <dbReference type="Proteomes" id="UP000807504"/>
    </source>
</evidence>
<name>A0A8T0EM36_ARGBR</name>
<organism evidence="2 3">
    <name type="scientific">Argiope bruennichi</name>
    <name type="common">Wasp spider</name>
    <name type="synonym">Aranea bruennichi</name>
    <dbReference type="NCBI Taxonomy" id="94029"/>
    <lineage>
        <taxon>Eukaryota</taxon>
        <taxon>Metazoa</taxon>
        <taxon>Ecdysozoa</taxon>
        <taxon>Arthropoda</taxon>
        <taxon>Chelicerata</taxon>
        <taxon>Arachnida</taxon>
        <taxon>Araneae</taxon>
        <taxon>Araneomorphae</taxon>
        <taxon>Entelegynae</taxon>
        <taxon>Araneoidea</taxon>
        <taxon>Araneidae</taxon>
        <taxon>Argiope</taxon>
    </lineage>
</organism>
<evidence type="ECO:0000313" key="2">
    <source>
        <dbReference type="EMBL" id="KAF8776963.1"/>
    </source>
</evidence>
<dbReference type="Proteomes" id="UP000807504">
    <property type="component" value="Unassembled WGS sequence"/>
</dbReference>
<sequence>MYWTFCLERGAPQRVNHASVAIGDKIYSFGGYCGEEDMPIFIDVHCFDTNTLKWSKINYEETRNCPLSCYGHSVVAYQHLIYLWGGQNLHGASNTLYCFNTKTLSWTKPLTSGPMPKPTDGHSACVMEDHMYIFGGFVEENDSYSQKVYSLNLITFRWQRVQTTGLQPSKRDFHTASVIGSYMYIFGGRSSENNENEFYPHQIMYLDTNNMKWITPVCKGSIPCGRRSHSAVVYNGEIYIIGGYDGNREIHMNDVYKYNPVTSEWTEMRVFGIKPRPRRRHCSVLVGDIIFLFGGSSPEESPFFSSRHILREHCDLHMLEFVPSLKKLSMLKIMNDQISVSCLPVSLQSEIKWLTSLKRQPAFTYQKREYTAFAP</sequence>
<dbReference type="SMART" id="SM00612">
    <property type="entry name" value="Kelch"/>
    <property type="match status" value="3"/>
</dbReference>
<dbReference type="GO" id="GO:0005737">
    <property type="term" value="C:cytoplasm"/>
    <property type="evidence" value="ECO:0007669"/>
    <property type="project" value="TreeGrafter"/>
</dbReference>
<evidence type="ECO:0000256" key="1">
    <source>
        <dbReference type="ARBA" id="ARBA00022441"/>
    </source>
</evidence>
<comment type="caution">
    <text evidence="2">The sequence shown here is derived from an EMBL/GenBank/DDBJ whole genome shotgun (WGS) entry which is preliminary data.</text>
</comment>
<dbReference type="InterPro" id="IPR015915">
    <property type="entry name" value="Kelch-typ_b-propeller"/>
</dbReference>
<dbReference type="SUPFAM" id="SSF117281">
    <property type="entry name" value="Kelch motif"/>
    <property type="match status" value="1"/>
</dbReference>
<dbReference type="InterPro" id="IPR052637">
    <property type="entry name" value="KLHDC3-like"/>
</dbReference>
<dbReference type="InterPro" id="IPR011498">
    <property type="entry name" value="Kelch_2"/>
</dbReference>
<dbReference type="Pfam" id="PF07646">
    <property type="entry name" value="Kelch_2"/>
    <property type="match status" value="1"/>
</dbReference>
<keyword evidence="3" id="KW-1185">Reference proteome</keyword>
<accession>A0A8T0EM36</accession>
<protein>
    <submittedName>
        <fullName evidence="2">Kelch domain-containing protein 3</fullName>
    </submittedName>
</protein>
<reference evidence="2" key="1">
    <citation type="journal article" date="2020" name="bioRxiv">
        <title>Chromosome-level reference genome of the European wasp spider Argiope bruennichi: a resource for studies on range expansion and evolutionary adaptation.</title>
        <authorList>
            <person name="Sheffer M.M."/>
            <person name="Hoppe A."/>
            <person name="Krehenwinkel H."/>
            <person name="Uhl G."/>
            <person name="Kuss A.W."/>
            <person name="Jensen L."/>
            <person name="Jensen C."/>
            <person name="Gillespie R.G."/>
            <person name="Hoff K.J."/>
            <person name="Prost S."/>
        </authorList>
    </citation>
    <scope>NUCLEOTIDE SEQUENCE</scope>
</reference>